<feature type="domain" description="F-box" evidence="1">
    <location>
        <begin position="59"/>
        <end position="93"/>
    </location>
</feature>
<dbReference type="InterPro" id="IPR001810">
    <property type="entry name" value="F-box_dom"/>
</dbReference>
<dbReference type="PANTHER" id="PTHR31639">
    <property type="entry name" value="F-BOX PROTEIN-LIKE"/>
    <property type="match status" value="1"/>
</dbReference>
<reference evidence="2 3" key="1">
    <citation type="journal article" date="2019" name="G3 (Bethesda)">
        <title>Sequencing of a Wild Apple (Malus baccata) Genome Unravels the Differences Between Cultivated and Wild Apple Species Regarding Disease Resistance and Cold Tolerance.</title>
        <authorList>
            <person name="Chen X."/>
        </authorList>
    </citation>
    <scope>NUCLEOTIDE SEQUENCE [LARGE SCALE GENOMIC DNA]</scope>
    <source>
        <strain evidence="3">cv. Shandingzi</strain>
        <tissue evidence="2">Leaves</tissue>
    </source>
</reference>
<comment type="caution">
    <text evidence="2">The sequence shown here is derived from an EMBL/GenBank/DDBJ whole genome shotgun (WGS) entry which is preliminary data.</text>
</comment>
<protein>
    <recommendedName>
        <fullName evidence="1">F-box domain-containing protein</fullName>
    </recommendedName>
</protein>
<dbReference type="EMBL" id="VIEB01000020">
    <property type="protein sequence ID" value="TQE12315.1"/>
    <property type="molecule type" value="Genomic_DNA"/>
</dbReference>
<keyword evidence="3" id="KW-1185">Reference proteome</keyword>
<evidence type="ECO:0000259" key="1">
    <source>
        <dbReference type="Pfam" id="PF00646"/>
    </source>
</evidence>
<gene>
    <name evidence="2" type="ORF">C1H46_001968</name>
</gene>
<organism evidence="2 3">
    <name type="scientific">Malus baccata</name>
    <name type="common">Siberian crab apple</name>
    <name type="synonym">Pyrus baccata</name>
    <dbReference type="NCBI Taxonomy" id="106549"/>
    <lineage>
        <taxon>Eukaryota</taxon>
        <taxon>Viridiplantae</taxon>
        <taxon>Streptophyta</taxon>
        <taxon>Embryophyta</taxon>
        <taxon>Tracheophyta</taxon>
        <taxon>Spermatophyta</taxon>
        <taxon>Magnoliopsida</taxon>
        <taxon>eudicotyledons</taxon>
        <taxon>Gunneridae</taxon>
        <taxon>Pentapetalae</taxon>
        <taxon>rosids</taxon>
        <taxon>fabids</taxon>
        <taxon>Rosales</taxon>
        <taxon>Rosaceae</taxon>
        <taxon>Amygdaloideae</taxon>
        <taxon>Maleae</taxon>
        <taxon>Malus</taxon>
    </lineage>
</organism>
<accession>A0A540NMS2</accession>
<dbReference type="InterPro" id="IPR036047">
    <property type="entry name" value="F-box-like_dom_sf"/>
</dbReference>
<name>A0A540NMS2_MALBA</name>
<dbReference type="Pfam" id="PF00646">
    <property type="entry name" value="F-box"/>
    <property type="match status" value="1"/>
</dbReference>
<evidence type="ECO:0000313" key="2">
    <source>
        <dbReference type="EMBL" id="TQE12315.1"/>
    </source>
</evidence>
<dbReference type="AlphaFoldDB" id="A0A540NMS2"/>
<evidence type="ECO:0000313" key="3">
    <source>
        <dbReference type="Proteomes" id="UP000315295"/>
    </source>
</evidence>
<dbReference type="STRING" id="106549.A0A540NMS2"/>
<dbReference type="Proteomes" id="UP000315295">
    <property type="component" value="Unassembled WGS sequence"/>
</dbReference>
<sequence>MSTFNQLIETRLLSYLFSDLAEERWRMRNCHPIQSNWDAMVDIKPPKSPVKTDMELDRISNLPSDVIGNFLSHMSIREAVRTSVLSSNWMNKWTILTCLEFDDRRTSSRNHTTFASIVDHVLLGHVRPIYKFEVTLSGYQASEDIDRWIIHLSRNSIKEFYESNFGPRCA</sequence>
<dbReference type="SUPFAM" id="SSF81383">
    <property type="entry name" value="F-box domain"/>
    <property type="match status" value="1"/>
</dbReference>
<dbReference type="PANTHER" id="PTHR31639:SF93">
    <property type="entry name" value="F-BOX_FBD_LRR PROTEIN"/>
    <property type="match status" value="1"/>
</dbReference>
<proteinExistence type="predicted"/>